<name>A0A1U9Z9B0_9HYPH</name>
<dbReference type="RefSeq" id="WP_026173914.1">
    <property type="nucleotide sequence ID" value="NZ_AQWH01000038.1"/>
</dbReference>
<reference evidence="1 2" key="1">
    <citation type="submission" date="2017-03" db="EMBL/GenBank/DDBJ databases">
        <title>Foreign affairs: Plasmid Transfer between Roseobacters and Rhizobia.</title>
        <authorList>
            <person name="Bartling P."/>
            <person name="Bunk B."/>
            <person name="Overmann J."/>
            <person name="Brinkmann H."/>
            <person name="Petersen J."/>
        </authorList>
    </citation>
    <scope>NUCLEOTIDE SEQUENCE [LARGE SCALE GENOMIC DNA]</scope>
    <source>
        <strain evidence="1 2">MACL11</strain>
        <plasmid evidence="2">Plasmid pmm259</plasmid>
    </source>
</reference>
<dbReference type="EMBL" id="CP020332">
    <property type="protein sequence ID" value="AQZ54246.1"/>
    <property type="molecule type" value="Genomic_DNA"/>
</dbReference>
<evidence type="ECO:0000313" key="1">
    <source>
        <dbReference type="EMBL" id="AQZ54246.1"/>
    </source>
</evidence>
<dbReference type="OrthoDB" id="5149874at2"/>
<organism evidence="1 2">
    <name type="scientific">Martelella mediterranea DSM 17316</name>
    <dbReference type="NCBI Taxonomy" id="1122214"/>
    <lineage>
        <taxon>Bacteria</taxon>
        <taxon>Pseudomonadati</taxon>
        <taxon>Pseudomonadota</taxon>
        <taxon>Alphaproteobacteria</taxon>
        <taxon>Hyphomicrobiales</taxon>
        <taxon>Aurantimonadaceae</taxon>
        <taxon>Martelella</taxon>
    </lineage>
</organism>
<gene>
    <name evidence="1" type="ORF">Mame_04954</name>
</gene>
<dbReference type="AlphaFoldDB" id="A0A1U9Z9B0"/>
<geneLocation type="plasmid" evidence="2">
    <name>pmm259</name>
</geneLocation>
<dbReference type="KEGG" id="mmed:Mame_04954"/>
<proteinExistence type="predicted"/>
<accession>A0A1U9Z9B0</accession>
<protein>
    <submittedName>
        <fullName evidence="1">Uncharacterized protein</fullName>
    </submittedName>
</protein>
<keyword evidence="1" id="KW-0614">Plasmid</keyword>
<evidence type="ECO:0000313" key="2">
    <source>
        <dbReference type="Proteomes" id="UP000191135"/>
    </source>
</evidence>
<sequence length="185" mass="21232">MRAYRPKREDFIPEGADVRSDPESDAVAYLFENCGRPCAKLFVGKRARPDWHYWFKSPEAREKRIDEGFQDRRRMLASRTRYRPSNAGIEIGHIFVASWGYDQTNVDFWQVTKVIGKSMAEVRPIGSLDASSENEAPLTEHVVPHADHFIGPARRVRISNNGFSPESFIHARLWDGKPCYASNYA</sequence>
<dbReference type="Proteomes" id="UP000191135">
    <property type="component" value="Plasmid pMM259"/>
</dbReference>
<keyword evidence="2" id="KW-1185">Reference proteome</keyword>